<dbReference type="Proteomes" id="UP000595895">
    <property type="component" value="Chromosome"/>
</dbReference>
<gene>
    <name evidence="2" type="ORF">JG540_00810</name>
</gene>
<name>A0A7T7S2D0_9ACTO</name>
<protein>
    <submittedName>
        <fullName evidence="2">Uncharacterized protein</fullName>
    </submittedName>
</protein>
<dbReference type="AlphaFoldDB" id="A0A7T7S2D0"/>
<organism evidence="2 3">
    <name type="scientific">Actinomyces weissii</name>
    <dbReference type="NCBI Taxonomy" id="675090"/>
    <lineage>
        <taxon>Bacteria</taxon>
        <taxon>Bacillati</taxon>
        <taxon>Actinomycetota</taxon>
        <taxon>Actinomycetes</taxon>
        <taxon>Actinomycetales</taxon>
        <taxon>Actinomycetaceae</taxon>
        <taxon>Actinomyces</taxon>
    </lineage>
</organism>
<reference evidence="2 3" key="1">
    <citation type="submission" date="2020-12" db="EMBL/GenBank/DDBJ databases">
        <authorList>
            <person name="Zhou J."/>
        </authorList>
    </citation>
    <scope>NUCLEOTIDE SEQUENCE [LARGE SCALE GENOMIC DNA]</scope>
    <source>
        <strain evidence="2 3">CCUG 61299</strain>
    </source>
</reference>
<evidence type="ECO:0000313" key="3">
    <source>
        <dbReference type="Proteomes" id="UP000595895"/>
    </source>
</evidence>
<proteinExistence type="predicted"/>
<dbReference type="RefSeq" id="WP_200276110.1">
    <property type="nucleotide sequence ID" value="NZ_CP066802.1"/>
</dbReference>
<feature type="region of interest" description="Disordered" evidence="1">
    <location>
        <begin position="29"/>
        <end position="50"/>
    </location>
</feature>
<sequence>MLISGIDRARALRTPMTLAKDDVLRSIRSGAQAVKQDPSLRSSIRRERHR</sequence>
<evidence type="ECO:0000256" key="1">
    <source>
        <dbReference type="SAM" id="MobiDB-lite"/>
    </source>
</evidence>
<dbReference type="KEGG" id="awe:JG540_00810"/>
<evidence type="ECO:0000313" key="2">
    <source>
        <dbReference type="EMBL" id="QQM67482.1"/>
    </source>
</evidence>
<accession>A0A7T7S2D0</accession>
<dbReference type="EMBL" id="CP066802">
    <property type="protein sequence ID" value="QQM67482.1"/>
    <property type="molecule type" value="Genomic_DNA"/>
</dbReference>
<keyword evidence="3" id="KW-1185">Reference proteome</keyword>